<dbReference type="SUPFAM" id="SSF53474">
    <property type="entry name" value="alpha/beta-Hydrolases"/>
    <property type="match status" value="1"/>
</dbReference>
<dbReference type="InterPro" id="IPR019826">
    <property type="entry name" value="Carboxylesterase_B_AS"/>
</dbReference>
<feature type="domain" description="Carboxylesterase type B" evidence="4">
    <location>
        <begin position="110"/>
        <end position="202"/>
    </location>
</feature>
<dbReference type="Gene3D" id="3.40.50.1820">
    <property type="entry name" value="alpha/beta hydrolase"/>
    <property type="match status" value="2"/>
</dbReference>
<evidence type="ECO:0000259" key="4">
    <source>
        <dbReference type="Pfam" id="PF00135"/>
    </source>
</evidence>
<dbReference type="Proteomes" id="UP001283361">
    <property type="component" value="Unassembled WGS sequence"/>
</dbReference>
<organism evidence="5 6">
    <name type="scientific">Elysia crispata</name>
    <name type="common">lettuce slug</name>
    <dbReference type="NCBI Taxonomy" id="231223"/>
    <lineage>
        <taxon>Eukaryota</taxon>
        <taxon>Metazoa</taxon>
        <taxon>Spiralia</taxon>
        <taxon>Lophotrochozoa</taxon>
        <taxon>Mollusca</taxon>
        <taxon>Gastropoda</taxon>
        <taxon>Heterobranchia</taxon>
        <taxon>Euthyneura</taxon>
        <taxon>Panpulmonata</taxon>
        <taxon>Sacoglossa</taxon>
        <taxon>Placobranchoidea</taxon>
        <taxon>Plakobranchidae</taxon>
        <taxon>Elysia</taxon>
    </lineage>
</organism>
<evidence type="ECO:0000313" key="5">
    <source>
        <dbReference type="EMBL" id="KAK3789909.1"/>
    </source>
</evidence>
<accession>A0AAE1AL99</accession>
<reference evidence="5" key="1">
    <citation type="journal article" date="2023" name="G3 (Bethesda)">
        <title>A reference genome for the long-term kleptoplast-retaining sea slug Elysia crispata morphotype clarki.</title>
        <authorList>
            <person name="Eastman K.E."/>
            <person name="Pendleton A.L."/>
            <person name="Shaikh M.A."/>
            <person name="Suttiyut T."/>
            <person name="Ogas R."/>
            <person name="Tomko P."/>
            <person name="Gavelis G."/>
            <person name="Widhalm J.R."/>
            <person name="Wisecaver J.H."/>
        </authorList>
    </citation>
    <scope>NUCLEOTIDE SEQUENCE</scope>
    <source>
        <strain evidence="5">ECLA1</strain>
    </source>
</reference>
<dbReference type="EMBL" id="JAWDGP010001618">
    <property type="protein sequence ID" value="KAK3789909.1"/>
    <property type="molecule type" value="Genomic_DNA"/>
</dbReference>
<keyword evidence="6" id="KW-1185">Reference proteome</keyword>
<dbReference type="InterPro" id="IPR002018">
    <property type="entry name" value="CarbesteraseB"/>
</dbReference>
<dbReference type="PROSITE" id="PS00122">
    <property type="entry name" value="CARBOXYLESTERASE_B_1"/>
    <property type="match status" value="1"/>
</dbReference>
<keyword evidence="2 3" id="KW-0378">Hydrolase</keyword>
<feature type="domain" description="Carboxylesterase type B" evidence="4">
    <location>
        <begin position="47"/>
        <end position="104"/>
    </location>
</feature>
<dbReference type="PANTHER" id="PTHR11559">
    <property type="entry name" value="CARBOXYLESTERASE"/>
    <property type="match status" value="1"/>
</dbReference>
<feature type="non-terminal residue" evidence="5">
    <location>
        <position position="1"/>
    </location>
</feature>
<protein>
    <recommendedName>
        <fullName evidence="3">Carboxylic ester hydrolase</fullName>
        <ecNumber evidence="3">3.1.1.-</ecNumber>
    </recommendedName>
</protein>
<proteinExistence type="inferred from homology"/>
<dbReference type="InterPro" id="IPR029058">
    <property type="entry name" value="AB_hydrolase_fold"/>
</dbReference>
<evidence type="ECO:0000256" key="1">
    <source>
        <dbReference type="ARBA" id="ARBA00005964"/>
    </source>
</evidence>
<dbReference type="AlphaFoldDB" id="A0AAE1AL99"/>
<comment type="similarity">
    <text evidence="1 3">Belongs to the type-B carboxylesterase/lipase family.</text>
</comment>
<gene>
    <name evidence="5" type="ORF">RRG08_062185</name>
</gene>
<dbReference type="GO" id="GO:0016787">
    <property type="term" value="F:hydrolase activity"/>
    <property type="evidence" value="ECO:0007669"/>
    <property type="project" value="UniProtKB-KW"/>
</dbReference>
<comment type="caution">
    <text evidence="5">The sequence shown here is derived from an EMBL/GenBank/DDBJ whole genome shotgun (WGS) entry which is preliminary data.</text>
</comment>
<dbReference type="EC" id="3.1.1.-" evidence="3"/>
<name>A0AAE1AL99_9GAST</name>
<sequence>MKRATVGSALDVDGAGTEMEVRVLSQPGLSDGGSSPVTGQTASTVLANTTAGTIRGRVDYSAEPIIFRYLGVPFATPPVDDLRFQPPKPTRSSNSQRSAWTFTSHGLDTHSGGYFLGTASTYNGTRLARQGGVVVVTINYRLEVFGFLGLGRLHMPGNYGLLDQIEALKWVRDNIANFGGDPNSVTIFGQSAGAGSVSLLVLPLAKKISLSAPSWNQ</sequence>
<dbReference type="Pfam" id="PF00135">
    <property type="entry name" value="COesterase"/>
    <property type="match status" value="2"/>
</dbReference>
<dbReference type="InterPro" id="IPR050309">
    <property type="entry name" value="Type-B_Carboxylest/Lipase"/>
</dbReference>
<evidence type="ECO:0000256" key="2">
    <source>
        <dbReference type="ARBA" id="ARBA00022801"/>
    </source>
</evidence>
<evidence type="ECO:0000256" key="3">
    <source>
        <dbReference type="RuleBase" id="RU361235"/>
    </source>
</evidence>
<evidence type="ECO:0000313" key="6">
    <source>
        <dbReference type="Proteomes" id="UP001283361"/>
    </source>
</evidence>